<gene>
    <name evidence="10" type="ORF">BRENAR_LOCUS2453</name>
</gene>
<dbReference type="InterPro" id="IPR013087">
    <property type="entry name" value="Znf_C2H2_type"/>
</dbReference>
<dbReference type="EMBL" id="CAACVR010000012">
    <property type="protein sequence ID" value="VEU21720.1"/>
    <property type="molecule type" value="Genomic_DNA"/>
</dbReference>
<sequence length="927" mass="105991">MDHHMTDNSEEPPHKKVRGRKKILQGPPYICDYPNCHKEFQRSEHLSRHQLNHNPKKIYECTEPGCTKTFVRHDLLIRHLKRHVNKLAKKGIIQDKTGEKQKLKLKDKLELERQTSDDGYEDHVNTPFVLESTEKALGPVNDGAVNQPLAQPNGQVNMNVSHHGFPPSPGAYTRQQQNASKPFTSVTQILQQHSQSPVVNPGMSEDLNREFTAPNLLNWLFNVNSNVPSSTVSHPDDFLTGLNEFQMNNGGQSFFIPDGLEQVSPSSSSTIGVYQTSERQPTPGGSISETSPQIQQQRRQQSVSINGEIANKQGQINIGSSPVDTAAAQARYDAGKHYDAANPDNESLYRLNEAKLNEFVQLIPEVKGHPDFTKSKLEKSLKMYWKFFHPRFPMLHRPSFNSLETPPLLLLSMIVLGVKLSQCVDDITCPAAEKFQRPKSLADKIALPLRWLLFASPQFQPPATLWIIQSLLMLEFYEKNCTTRQLHERAHLHHGTTIQLLRRSPTLGGSPHKLNSGSDDAGNWFKWIEIESMKRATFMCFYMDAIDAISFGHQMLIYAHQIQMTMPVEDDVWESNLRNFRSSIKKCKRPKPFLIVLKNILNGLPTRTNSFGKKVLLAGLSAIMFQIQQRDMQLMFGLDKFGMTGTVSNWRELLAAAFSIWRNDVGGSCCSSRTAIDNMSSMNNSLQFSTSDTRCKCITYHMAHVYMSISHYDLFIVAGAPWRMNVKPSSPQEREQTEKRVSEWARTRHSEVCIVQCYLLLFETFLSPQDSSYEYQYDYLPDQDLFFRSYVIGLCTMVVWCYVHGRYGKDAFAKTAMTYRNREYEEDGYRYLKRMRNEFTRRSGGIMLHTWFSNCSGAEFYGNLGKWVDVLEDIPDKQNMVGLLELVGNKMVNADYTVVKEIGKLLLFCRDRCRGSNETILRDMYGQ</sequence>
<dbReference type="FunCoup" id="A0A448YLD1">
    <property type="interactions" value="20"/>
</dbReference>
<dbReference type="SUPFAM" id="SSF57667">
    <property type="entry name" value="beta-beta-alpha zinc fingers"/>
    <property type="match status" value="1"/>
</dbReference>
<dbReference type="Proteomes" id="UP000290900">
    <property type="component" value="Unassembled WGS sequence"/>
</dbReference>
<feature type="domain" description="C2H2-type" evidence="9">
    <location>
        <begin position="29"/>
        <end position="58"/>
    </location>
</feature>
<dbReference type="Gene3D" id="3.30.160.60">
    <property type="entry name" value="Classic Zinc Finger"/>
    <property type="match status" value="2"/>
</dbReference>
<keyword evidence="5" id="KW-0862">Zinc</keyword>
<keyword evidence="3" id="KW-0677">Repeat</keyword>
<dbReference type="Pfam" id="PF00096">
    <property type="entry name" value="zf-C2H2"/>
    <property type="match status" value="1"/>
</dbReference>
<feature type="domain" description="C2H2-type" evidence="9">
    <location>
        <begin position="59"/>
        <end position="88"/>
    </location>
</feature>
<dbReference type="AlphaFoldDB" id="A0A448YLD1"/>
<evidence type="ECO:0000256" key="5">
    <source>
        <dbReference type="ARBA" id="ARBA00022833"/>
    </source>
</evidence>
<evidence type="ECO:0000256" key="2">
    <source>
        <dbReference type="ARBA" id="ARBA00022723"/>
    </source>
</evidence>
<dbReference type="Pfam" id="PF04082">
    <property type="entry name" value="Fungal_trans"/>
    <property type="match status" value="1"/>
</dbReference>
<protein>
    <submittedName>
        <fullName evidence="10">DEKNAAC102370</fullName>
    </submittedName>
</protein>
<dbReference type="InterPro" id="IPR007219">
    <property type="entry name" value="XnlR_reg_dom"/>
</dbReference>
<evidence type="ECO:0000256" key="4">
    <source>
        <dbReference type="ARBA" id="ARBA00022771"/>
    </source>
</evidence>
<dbReference type="InterPro" id="IPR036236">
    <property type="entry name" value="Znf_C2H2_sf"/>
</dbReference>
<feature type="compositionally biased region" description="Basic and acidic residues" evidence="8">
    <location>
        <begin position="1"/>
        <end position="14"/>
    </location>
</feature>
<feature type="region of interest" description="Disordered" evidence="8">
    <location>
        <begin position="256"/>
        <end position="302"/>
    </location>
</feature>
<feature type="compositionally biased region" description="Polar residues" evidence="8">
    <location>
        <begin position="263"/>
        <end position="292"/>
    </location>
</feature>
<dbReference type="PANTHER" id="PTHR40626">
    <property type="entry name" value="MIP31509P"/>
    <property type="match status" value="1"/>
</dbReference>
<dbReference type="OrthoDB" id="1405595at2759"/>
<dbReference type="GO" id="GO:0000785">
    <property type="term" value="C:chromatin"/>
    <property type="evidence" value="ECO:0007669"/>
    <property type="project" value="TreeGrafter"/>
</dbReference>
<dbReference type="PROSITE" id="PS50157">
    <property type="entry name" value="ZINC_FINGER_C2H2_2"/>
    <property type="match status" value="2"/>
</dbReference>
<name>A0A448YLD1_BRENA</name>
<dbReference type="CDD" id="cd12148">
    <property type="entry name" value="fungal_TF_MHR"/>
    <property type="match status" value="1"/>
</dbReference>
<dbReference type="PANTHER" id="PTHR40626:SF11">
    <property type="entry name" value="ZINC FINGER PROTEIN YPR022C"/>
    <property type="match status" value="1"/>
</dbReference>
<evidence type="ECO:0000313" key="11">
    <source>
        <dbReference type="Proteomes" id="UP000290900"/>
    </source>
</evidence>
<dbReference type="InParanoid" id="A0A448YLD1"/>
<dbReference type="GO" id="GO:0005634">
    <property type="term" value="C:nucleus"/>
    <property type="evidence" value="ECO:0007669"/>
    <property type="project" value="UniProtKB-SubCell"/>
</dbReference>
<evidence type="ECO:0000256" key="8">
    <source>
        <dbReference type="SAM" id="MobiDB-lite"/>
    </source>
</evidence>
<feature type="region of interest" description="Disordered" evidence="8">
    <location>
        <begin position="1"/>
        <end position="23"/>
    </location>
</feature>
<keyword evidence="2" id="KW-0479">Metal-binding</keyword>
<dbReference type="GO" id="GO:0000981">
    <property type="term" value="F:DNA-binding transcription factor activity, RNA polymerase II-specific"/>
    <property type="evidence" value="ECO:0007669"/>
    <property type="project" value="InterPro"/>
</dbReference>
<keyword evidence="6" id="KW-0539">Nucleus</keyword>
<dbReference type="SMART" id="SM00355">
    <property type="entry name" value="ZnF_C2H2"/>
    <property type="match status" value="2"/>
</dbReference>
<evidence type="ECO:0000313" key="10">
    <source>
        <dbReference type="EMBL" id="VEU21720.1"/>
    </source>
</evidence>
<reference evidence="10 11" key="1">
    <citation type="submission" date="2018-12" db="EMBL/GenBank/DDBJ databases">
        <authorList>
            <person name="Tiukova I."/>
            <person name="Dainat J."/>
        </authorList>
    </citation>
    <scope>NUCLEOTIDE SEQUENCE [LARGE SCALE GENOMIC DNA]</scope>
</reference>
<evidence type="ECO:0000256" key="3">
    <source>
        <dbReference type="ARBA" id="ARBA00022737"/>
    </source>
</evidence>
<evidence type="ECO:0000259" key="9">
    <source>
        <dbReference type="PROSITE" id="PS50157"/>
    </source>
</evidence>
<keyword evidence="11" id="KW-1185">Reference proteome</keyword>
<dbReference type="PROSITE" id="PS00028">
    <property type="entry name" value="ZINC_FINGER_C2H2_1"/>
    <property type="match status" value="2"/>
</dbReference>
<dbReference type="InterPro" id="IPR051059">
    <property type="entry name" value="VerF-like"/>
</dbReference>
<evidence type="ECO:0000256" key="1">
    <source>
        <dbReference type="ARBA" id="ARBA00004123"/>
    </source>
</evidence>
<accession>A0A448YLD1</accession>
<keyword evidence="4 7" id="KW-0863">Zinc-finger</keyword>
<comment type="subcellular location">
    <subcellularLocation>
        <location evidence="1">Nucleus</location>
    </subcellularLocation>
</comment>
<evidence type="ECO:0000256" key="6">
    <source>
        <dbReference type="ARBA" id="ARBA00023242"/>
    </source>
</evidence>
<dbReference type="GO" id="GO:0000978">
    <property type="term" value="F:RNA polymerase II cis-regulatory region sequence-specific DNA binding"/>
    <property type="evidence" value="ECO:0007669"/>
    <property type="project" value="InterPro"/>
</dbReference>
<proteinExistence type="predicted"/>
<dbReference type="GO" id="GO:0006351">
    <property type="term" value="P:DNA-templated transcription"/>
    <property type="evidence" value="ECO:0007669"/>
    <property type="project" value="InterPro"/>
</dbReference>
<organism evidence="10 11">
    <name type="scientific">Brettanomyces naardenensis</name>
    <name type="common">Yeast</name>
    <dbReference type="NCBI Taxonomy" id="13370"/>
    <lineage>
        <taxon>Eukaryota</taxon>
        <taxon>Fungi</taxon>
        <taxon>Dikarya</taxon>
        <taxon>Ascomycota</taxon>
        <taxon>Saccharomycotina</taxon>
        <taxon>Pichiomycetes</taxon>
        <taxon>Pichiales</taxon>
        <taxon>Pichiaceae</taxon>
        <taxon>Brettanomyces</taxon>
    </lineage>
</organism>
<dbReference type="GO" id="GO:0008270">
    <property type="term" value="F:zinc ion binding"/>
    <property type="evidence" value="ECO:0007669"/>
    <property type="project" value="UniProtKB-KW"/>
</dbReference>
<evidence type="ECO:0000256" key="7">
    <source>
        <dbReference type="PROSITE-ProRule" id="PRU00042"/>
    </source>
</evidence>
<dbReference type="STRING" id="13370.A0A448YLD1"/>